<protein>
    <recommendedName>
        <fullName evidence="6">Ribosomal protein L11 methyltransferase</fullName>
        <shortName evidence="6">L11 Mtase</shortName>
        <ecNumber evidence="6">2.1.1.-</ecNumber>
    </recommendedName>
</protein>
<dbReference type="InterPro" id="IPR004498">
    <property type="entry name" value="Ribosomal_PrmA_MeTrfase"/>
</dbReference>
<organism evidence="7 8">
    <name type="scientific">Candidatus Phocaeicola faecigallinarum</name>
    <dbReference type="NCBI Taxonomy" id="2838732"/>
    <lineage>
        <taxon>Bacteria</taxon>
        <taxon>Pseudomonadati</taxon>
        <taxon>Bacteroidota</taxon>
        <taxon>Bacteroidia</taxon>
        <taxon>Bacteroidales</taxon>
        <taxon>Bacteroidaceae</taxon>
        <taxon>Phocaeicola</taxon>
    </lineage>
</organism>
<feature type="binding site" evidence="6">
    <location>
        <position position="174"/>
    </location>
    <ligand>
        <name>S-adenosyl-L-methionine</name>
        <dbReference type="ChEBI" id="CHEBI:59789"/>
    </ligand>
</feature>
<keyword evidence="7" id="KW-0687">Ribonucleoprotein</keyword>
<keyword evidence="4 6" id="KW-0808">Transferase</keyword>
<dbReference type="NCBIfam" id="NF001785">
    <property type="entry name" value="PRK00517.2-2"/>
    <property type="match status" value="1"/>
</dbReference>
<comment type="function">
    <text evidence="6">Methylates ribosomal protein L11.</text>
</comment>
<dbReference type="EC" id="2.1.1.-" evidence="6"/>
<dbReference type="PANTHER" id="PTHR43648:SF1">
    <property type="entry name" value="ELECTRON TRANSFER FLAVOPROTEIN BETA SUBUNIT LYSINE METHYLTRANSFERASE"/>
    <property type="match status" value="1"/>
</dbReference>
<evidence type="ECO:0000256" key="2">
    <source>
        <dbReference type="ARBA" id="ARBA00022490"/>
    </source>
</evidence>
<keyword evidence="3 6" id="KW-0489">Methyltransferase</keyword>
<keyword evidence="5 6" id="KW-0949">S-adenosyl-L-methionine</keyword>
<evidence type="ECO:0000256" key="6">
    <source>
        <dbReference type="HAMAP-Rule" id="MF_00735"/>
    </source>
</evidence>
<dbReference type="Gene3D" id="3.40.50.150">
    <property type="entry name" value="Vaccinia Virus protein VP39"/>
    <property type="match status" value="1"/>
</dbReference>
<dbReference type="AlphaFoldDB" id="A0A948TCC3"/>
<evidence type="ECO:0000256" key="4">
    <source>
        <dbReference type="ARBA" id="ARBA00022679"/>
    </source>
</evidence>
<comment type="subcellular location">
    <subcellularLocation>
        <location evidence="6">Cytoplasm</location>
    </subcellularLocation>
</comment>
<gene>
    <name evidence="6 7" type="primary">prmA</name>
    <name evidence="7" type="ORF">H9777_08175</name>
</gene>
<name>A0A948TCC3_9BACT</name>
<dbReference type="InterPro" id="IPR029063">
    <property type="entry name" value="SAM-dependent_MTases_sf"/>
</dbReference>
<reference evidence="7" key="1">
    <citation type="journal article" date="2021" name="PeerJ">
        <title>Extensive microbial diversity within the chicken gut microbiome revealed by metagenomics and culture.</title>
        <authorList>
            <person name="Gilroy R."/>
            <person name="Ravi A."/>
            <person name="Getino M."/>
            <person name="Pursley I."/>
            <person name="Horton D.L."/>
            <person name="Alikhan N.F."/>
            <person name="Baker D."/>
            <person name="Gharbi K."/>
            <person name="Hall N."/>
            <person name="Watson M."/>
            <person name="Adriaenssens E.M."/>
            <person name="Foster-Nyarko E."/>
            <person name="Jarju S."/>
            <person name="Secka A."/>
            <person name="Antonio M."/>
            <person name="Oren A."/>
            <person name="Chaudhuri R.R."/>
            <person name="La Ragione R."/>
            <person name="Hildebrand F."/>
            <person name="Pallen M.J."/>
        </authorList>
    </citation>
    <scope>NUCLEOTIDE SEQUENCE</scope>
    <source>
        <strain evidence="7">G4-2901</strain>
    </source>
</reference>
<dbReference type="GO" id="GO:0005737">
    <property type="term" value="C:cytoplasm"/>
    <property type="evidence" value="ECO:0007669"/>
    <property type="project" value="UniProtKB-SubCell"/>
</dbReference>
<proteinExistence type="inferred from homology"/>
<dbReference type="GO" id="GO:0032259">
    <property type="term" value="P:methylation"/>
    <property type="evidence" value="ECO:0007669"/>
    <property type="project" value="UniProtKB-KW"/>
</dbReference>
<comment type="similarity">
    <text evidence="1 6">Belongs to the methyltransferase superfamily. PrmA family.</text>
</comment>
<keyword evidence="2 6" id="KW-0963">Cytoplasm</keyword>
<dbReference type="GO" id="GO:0008276">
    <property type="term" value="F:protein methyltransferase activity"/>
    <property type="evidence" value="ECO:0007669"/>
    <property type="project" value="UniProtKB-UniRule"/>
</dbReference>
<keyword evidence="7" id="KW-0689">Ribosomal protein</keyword>
<dbReference type="Proteomes" id="UP000783796">
    <property type="component" value="Unassembled WGS sequence"/>
</dbReference>
<accession>A0A948TCC3</accession>
<evidence type="ECO:0000256" key="1">
    <source>
        <dbReference type="ARBA" id="ARBA00009741"/>
    </source>
</evidence>
<evidence type="ECO:0000256" key="5">
    <source>
        <dbReference type="ARBA" id="ARBA00022691"/>
    </source>
</evidence>
<dbReference type="GO" id="GO:0005840">
    <property type="term" value="C:ribosome"/>
    <property type="evidence" value="ECO:0007669"/>
    <property type="project" value="UniProtKB-KW"/>
</dbReference>
<feature type="binding site" evidence="6">
    <location>
        <position position="217"/>
    </location>
    <ligand>
        <name>S-adenosyl-L-methionine</name>
        <dbReference type="ChEBI" id="CHEBI:59789"/>
    </ligand>
</feature>
<dbReference type="CDD" id="cd02440">
    <property type="entry name" value="AdoMet_MTases"/>
    <property type="match status" value="1"/>
</dbReference>
<comment type="caution">
    <text evidence="7">The sequence shown here is derived from an EMBL/GenBank/DDBJ whole genome shotgun (WGS) entry which is preliminary data.</text>
</comment>
<sequence>MKYFEVTFSVNPCNETATDILSALIAETGFESFVECEGGMQAYVQQSLFDEDALKNIIVEFPIPETEITYTITEPEDKDWNEEWEKNFFQPIVIEDRCVIHSTFHKDYPKAEYDIVINPQMAFGTGHHETTSSILGELLDADLKGKSVLDMGCGTSILAILTSMRGADPVTAIDIDDWCVNNSRDNIALNNINNITVELGDASLLEGRKPFDVIIANINRNILLNDMAAYTACMHKGSEIYMSGFYVQDIDAIRSKGESLGLRFVHYREKNNWAAVKLIME</sequence>
<dbReference type="PANTHER" id="PTHR43648">
    <property type="entry name" value="ELECTRON TRANSFER FLAVOPROTEIN BETA SUBUNIT LYSINE METHYLTRANSFERASE"/>
    <property type="match status" value="1"/>
</dbReference>
<dbReference type="SUPFAM" id="SSF53335">
    <property type="entry name" value="S-adenosyl-L-methionine-dependent methyltransferases"/>
    <property type="match status" value="1"/>
</dbReference>
<comment type="catalytic activity">
    <reaction evidence="6">
        <text>L-lysyl-[protein] + 3 S-adenosyl-L-methionine = N(6),N(6),N(6)-trimethyl-L-lysyl-[protein] + 3 S-adenosyl-L-homocysteine + 3 H(+)</text>
        <dbReference type="Rhea" id="RHEA:54192"/>
        <dbReference type="Rhea" id="RHEA-COMP:9752"/>
        <dbReference type="Rhea" id="RHEA-COMP:13826"/>
        <dbReference type="ChEBI" id="CHEBI:15378"/>
        <dbReference type="ChEBI" id="CHEBI:29969"/>
        <dbReference type="ChEBI" id="CHEBI:57856"/>
        <dbReference type="ChEBI" id="CHEBI:59789"/>
        <dbReference type="ChEBI" id="CHEBI:61961"/>
    </reaction>
</comment>
<feature type="binding site" evidence="6">
    <location>
        <position position="152"/>
    </location>
    <ligand>
        <name>S-adenosyl-L-methionine</name>
        <dbReference type="ChEBI" id="CHEBI:59789"/>
    </ligand>
</feature>
<reference evidence="7" key="2">
    <citation type="submission" date="2021-04" db="EMBL/GenBank/DDBJ databases">
        <authorList>
            <person name="Gilroy R."/>
        </authorList>
    </citation>
    <scope>NUCLEOTIDE SEQUENCE</scope>
    <source>
        <strain evidence="7">G4-2901</strain>
    </source>
</reference>
<evidence type="ECO:0000313" key="8">
    <source>
        <dbReference type="Proteomes" id="UP000783796"/>
    </source>
</evidence>
<dbReference type="EMBL" id="JAHLFW010000070">
    <property type="protein sequence ID" value="MBU3838270.1"/>
    <property type="molecule type" value="Genomic_DNA"/>
</dbReference>
<dbReference type="Pfam" id="PF06325">
    <property type="entry name" value="PrmA"/>
    <property type="match status" value="1"/>
</dbReference>
<feature type="binding site" evidence="6">
    <location>
        <position position="131"/>
    </location>
    <ligand>
        <name>S-adenosyl-L-methionine</name>
        <dbReference type="ChEBI" id="CHEBI:59789"/>
    </ligand>
</feature>
<evidence type="ECO:0000313" key="7">
    <source>
        <dbReference type="EMBL" id="MBU3838270.1"/>
    </source>
</evidence>
<dbReference type="InterPro" id="IPR050078">
    <property type="entry name" value="Ribosomal_L11_MeTrfase_PrmA"/>
</dbReference>
<evidence type="ECO:0000256" key="3">
    <source>
        <dbReference type="ARBA" id="ARBA00022603"/>
    </source>
</evidence>
<dbReference type="HAMAP" id="MF_00735">
    <property type="entry name" value="Methyltr_PrmA"/>
    <property type="match status" value="1"/>
</dbReference>